<dbReference type="AlphaFoldDB" id="D2VA19"/>
<reference evidence="1 2" key="1">
    <citation type="journal article" date="2010" name="Cell">
        <title>The genome of Naegleria gruberi illuminates early eukaryotic versatility.</title>
        <authorList>
            <person name="Fritz-Laylin L.K."/>
            <person name="Prochnik S.E."/>
            <person name="Ginger M.L."/>
            <person name="Dacks J.B."/>
            <person name="Carpenter M.L."/>
            <person name="Field M.C."/>
            <person name="Kuo A."/>
            <person name="Paredez A."/>
            <person name="Chapman J."/>
            <person name="Pham J."/>
            <person name="Shu S."/>
            <person name="Neupane R."/>
            <person name="Cipriano M."/>
            <person name="Mancuso J."/>
            <person name="Tu H."/>
            <person name="Salamov A."/>
            <person name="Lindquist E."/>
            <person name="Shapiro H."/>
            <person name="Lucas S."/>
            <person name="Grigoriev I.V."/>
            <person name="Cande W.Z."/>
            <person name="Fulton C."/>
            <person name="Rokhsar D.S."/>
            <person name="Dawson S.C."/>
        </authorList>
    </citation>
    <scope>NUCLEOTIDE SEQUENCE [LARGE SCALE GENOMIC DNA]</scope>
    <source>
        <strain evidence="1 2">NEG-M</strain>
    </source>
</reference>
<proteinExistence type="predicted"/>
<keyword evidence="2" id="KW-1185">Reference proteome</keyword>
<sequence length="410" mass="47849">MDKVLRGEKGLEESQIAKKMGGIIVKHETVEYFDLFGNQVWSIRLEPLLRFEKEKKNYLTRLVNCTNIYHYPRKNYVLMGINTSGIKVLDCSNGSLVWENEDGPNKKIHLNDAVNNEFGIVDTFCSEFKTFHAWNIENGQKLWSIDIRNLFNKVKGIPGVNIPMRLMDVVSGNFLLQPMDEDENQCYILIHALTGRILMYFYEDIILQMATLSVEQQNDNDQHVTMLTNVILYTLNRVCLLEFKYQHRKADNVLISMDCTEKWSRNLEFQSYSGFFETKYLWIPLDGVTIRKRRSERRDNTPLDELDRRYLFDLMFIHIDPSYLKSRLERVRLDDGSLVYKENIVLKPSREHFVSLNRAGNGPMNLNRESESVFGEVRSNGELFLITQTAAMDTVVVIDLKKGNVKYSNH</sequence>
<dbReference type="InterPro" id="IPR011047">
    <property type="entry name" value="Quinoprotein_ADH-like_sf"/>
</dbReference>
<evidence type="ECO:0000313" key="1">
    <source>
        <dbReference type="EMBL" id="EFC46353.1"/>
    </source>
</evidence>
<dbReference type="GeneID" id="8859470"/>
<dbReference type="InParanoid" id="D2VA19"/>
<name>D2VA19_NAEGR</name>
<protein>
    <submittedName>
        <fullName evidence="1">Predicted protein</fullName>
    </submittedName>
</protein>
<accession>D2VA19</accession>
<dbReference type="RefSeq" id="XP_002679097.1">
    <property type="nucleotide sequence ID" value="XM_002679051.1"/>
</dbReference>
<organism evidence="2">
    <name type="scientific">Naegleria gruberi</name>
    <name type="common">Amoeba</name>
    <dbReference type="NCBI Taxonomy" id="5762"/>
    <lineage>
        <taxon>Eukaryota</taxon>
        <taxon>Discoba</taxon>
        <taxon>Heterolobosea</taxon>
        <taxon>Tetramitia</taxon>
        <taxon>Eutetramitia</taxon>
        <taxon>Vahlkampfiidae</taxon>
        <taxon>Naegleria</taxon>
    </lineage>
</organism>
<dbReference type="KEGG" id="ngr:NAEGRDRAFT_65708"/>
<dbReference type="Proteomes" id="UP000006671">
    <property type="component" value="Unassembled WGS sequence"/>
</dbReference>
<gene>
    <name evidence="1" type="ORF">NAEGRDRAFT_65708</name>
</gene>
<dbReference type="SUPFAM" id="SSF50998">
    <property type="entry name" value="Quinoprotein alcohol dehydrogenase-like"/>
    <property type="match status" value="1"/>
</dbReference>
<dbReference type="VEuPathDB" id="AmoebaDB:NAEGRDRAFT_65708"/>
<evidence type="ECO:0000313" key="2">
    <source>
        <dbReference type="Proteomes" id="UP000006671"/>
    </source>
</evidence>
<dbReference type="EMBL" id="GG738859">
    <property type="protein sequence ID" value="EFC46353.1"/>
    <property type="molecule type" value="Genomic_DNA"/>
</dbReference>
<dbReference type="OrthoDB" id="10325749at2759"/>